<feature type="transmembrane region" description="Helical" evidence="7">
    <location>
        <begin position="41"/>
        <end position="60"/>
    </location>
</feature>
<evidence type="ECO:0000256" key="1">
    <source>
        <dbReference type="ARBA" id="ARBA00004651"/>
    </source>
</evidence>
<dbReference type="InterPro" id="IPR003838">
    <property type="entry name" value="ABC3_permease_C"/>
</dbReference>
<proteinExistence type="predicted"/>
<evidence type="ECO:0000256" key="2">
    <source>
        <dbReference type="ARBA" id="ARBA00022475"/>
    </source>
</evidence>
<dbReference type="PANTHER" id="PTHR32522:SF5">
    <property type="entry name" value="ABC3 TRANSPORTER PERMEASE PROTEIN DOMAIN-CONTAINING PROTEIN"/>
    <property type="match status" value="1"/>
</dbReference>
<dbReference type="GeneID" id="7827052"/>
<keyword evidence="10" id="KW-1185">Reference proteome</keyword>
<dbReference type="HOGENOM" id="CLU_004557_0_0_1"/>
<feature type="transmembrane region" description="Helical" evidence="7">
    <location>
        <begin position="558"/>
        <end position="586"/>
    </location>
</feature>
<dbReference type="EMBL" id="GG662857">
    <property type="protein sequence ID" value="EAR86714.2"/>
    <property type="molecule type" value="Genomic_DNA"/>
</dbReference>
<feature type="transmembrane region" description="Helical" evidence="7">
    <location>
        <begin position="669"/>
        <end position="690"/>
    </location>
</feature>
<dbReference type="PANTHER" id="PTHR32522">
    <property type="match status" value="1"/>
</dbReference>
<evidence type="ECO:0000256" key="4">
    <source>
        <dbReference type="ARBA" id="ARBA00022989"/>
    </source>
</evidence>
<dbReference type="SUPFAM" id="SSF81665">
    <property type="entry name" value="Calcium ATPase, transmembrane domain M"/>
    <property type="match status" value="1"/>
</dbReference>
<comment type="subcellular location">
    <subcellularLocation>
        <location evidence="1">Cell membrane</location>
        <topology evidence="1">Multi-pass membrane protein</topology>
    </subcellularLocation>
</comment>
<organism evidence="9 10">
    <name type="scientific">Tetrahymena thermophila (strain SB210)</name>
    <dbReference type="NCBI Taxonomy" id="312017"/>
    <lineage>
        <taxon>Eukaryota</taxon>
        <taxon>Sar</taxon>
        <taxon>Alveolata</taxon>
        <taxon>Ciliophora</taxon>
        <taxon>Intramacronucleata</taxon>
        <taxon>Oligohymenophorea</taxon>
        <taxon>Hymenostomatida</taxon>
        <taxon>Tetrahymenina</taxon>
        <taxon>Tetrahymenidae</taxon>
        <taxon>Tetrahymena</taxon>
    </lineage>
</organism>
<evidence type="ECO:0000313" key="10">
    <source>
        <dbReference type="Proteomes" id="UP000009168"/>
    </source>
</evidence>
<evidence type="ECO:0000256" key="3">
    <source>
        <dbReference type="ARBA" id="ARBA00022692"/>
    </source>
</evidence>
<evidence type="ECO:0000256" key="5">
    <source>
        <dbReference type="ARBA" id="ARBA00023136"/>
    </source>
</evidence>
<dbReference type="STRING" id="312017.Q22NS1"/>
<feature type="transmembrane region" description="Helical" evidence="7">
    <location>
        <begin position="1185"/>
        <end position="1212"/>
    </location>
</feature>
<dbReference type="GO" id="GO:0005886">
    <property type="term" value="C:plasma membrane"/>
    <property type="evidence" value="ECO:0007669"/>
    <property type="project" value="UniProtKB-SubCell"/>
</dbReference>
<feature type="transmembrane region" description="Helical" evidence="7">
    <location>
        <begin position="1129"/>
        <end position="1152"/>
    </location>
</feature>
<feature type="domain" description="ABC3 transporter permease C-terminal" evidence="8">
    <location>
        <begin position="1133"/>
        <end position="1246"/>
    </location>
</feature>
<feature type="transmembrane region" description="Helical" evidence="7">
    <location>
        <begin position="696"/>
        <end position="720"/>
    </location>
</feature>
<dbReference type="InterPro" id="IPR023298">
    <property type="entry name" value="ATPase_P-typ_TM_dom_sf"/>
</dbReference>
<dbReference type="Pfam" id="PF02687">
    <property type="entry name" value="FtsX"/>
    <property type="match status" value="2"/>
</dbReference>
<reference evidence="10" key="1">
    <citation type="journal article" date="2006" name="PLoS Biol.">
        <title>Macronuclear genome sequence of the ciliate Tetrahymena thermophila, a model eukaryote.</title>
        <authorList>
            <person name="Eisen J.A."/>
            <person name="Coyne R.S."/>
            <person name="Wu M."/>
            <person name="Wu D."/>
            <person name="Thiagarajan M."/>
            <person name="Wortman J.R."/>
            <person name="Badger J.H."/>
            <person name="Ren Q."/>
            <person name="Amedeo P."/>
            <person name="Jones K.M."/>
            <person name="Tallon L.J."/>
            <person name="Delcher A.L."/>
            <person name="Salzberg S.L."/>
            <person name="Silva J.C."/>
            <person name="Haas B.J."/>
            <person name="Majoros W.H."/>
            <person name="Farzad M."/>
            <person name="Carlton J.M."/>
            <person name="Smith R.K. Jr."/>
            <person name="Garg J."/>
            <person name="Pearlman R.E."/>
            <person name="Karrer K.M."/>
            <person name="Sun L."/>
            <person name="Manning G."/>
            <person name="Elde N.C."/>
            <person name="Turkewitz A.P."/>
            <person name="Asai D.J."/>
            <person name="Wilkes D.E."/>
            <person name="Wang Y."/>
            <person name="Cai H."/>
            <person name="Collins K."/>
            <person name="Stewart B.A."/>
            <person name="Lee S.R."/>
            <person name="Wilamowska K."/>
            <person name="Weinberg Z."/>
            <person name="Ruzzo W.L."/>
            <person name="Wloga D."/>
            <person name="Gaertig J."/>
            <person name="Frankel J."/>
            <person name="Tsao C.-C."/>
            <person name="Gorovsky M.A."/>
            <person name="Keeling P.J."/>
            <person name="Waller R.F."/>
            <person name="Patron N.J."/>
            <person name="Cherry J.M."/>
            <person name="Stover N.A."/>
            <person name="Krieger C.J."/>
            <person name="del Toro C."/>
            <person name="Ryder H.F."/>
            <person name="Williamson S.C."/>
            <person name="Barbeau R.A."/>
            <person name="Hamilton E.P."/>
            <person name="Orias E."/>
        </authorList>
    </citation>
    <scope>NUCLEOTIDE SEQUENCE [LARGE SCALE GENOMIC DNA]</scope>
    <source>
        <strain evidence="10">SB210</strain>
    </source>
</reference>
<dbReference type="OrthoDB" id="312032at2759"/>
<dbReference type="TCDB" id="3.A.1.207.2">
    <property type="family name" value="the atp-binding cassette (abc) superfamily"/>
</dbReference>
<sequence>MDRDYIYEKQKVKGQSFIGTAKIIIQYLINDIKKKPRSFKIGIFSIFLVIGFISAIESAFQLSPVIFLTIGEDQAGDADIVLTPVSFQNRTFFEKNKLIEESQNNQSAFSSIRLINSSLINDICENVEGIQGCSPRWLLLADLYNSNPETTTHQKFRSYVITIDSVQERSIGVGRRFKGDILNEGEAYVTAPTMRGLNLKEGDKITLNIDMVEAILKNQNLLQLKLKNQTTEAVYEAFSEEFRKILLQSFPNLMQNEEQEMHLDKQQIVSIMNTLNKYSNTMENQNNRQAMYFALQMYLEQQGISTGDLDIIKILEPSFQDGSIKKIVEQLTIESNNLPEDFHLNVTEFSQQITPVLMKAMNFTQDFKVVFSVESTKGKWASALGNTIVIDSNYILQSAWLGISQTIKKQLDNPELIQKNPSLSFIKIFYNQFNLNNTIYRRLENLDLNQYAMSSNVIFKERMHIYTGKNQIQKNIVQLTDKFAKQTNDIHPVQSTAPLSIVVSGLLILKMFLDNMIATSIFLLFMLAVLLIYSLMISDVEEKTYEFGMLRALGFKKVSLVYLLIAEGLIFAFPGLGLGLLMAYLVNSIIAFVIFNRSMVVTSYDLHWSAVILALCLGIFIPLLSVYLPIQRAMSKTLRDSLDLYHRVINEISVSVQKLERLGISFSQFINSITLILTGVVCYYFAPAAFVYQDLALFLAIINVVLILMIIGFTLLLNLAQPLVERMYVKLFLCFFKSSKHLESIITKNMEGHRRRNGKTALMYTVALSFLIFAGTGFKLQSKSIVDNLKSSLGSDLKVLLLRDKRGLDEFGMRQFLDSYMKEFPDHIQAYSFITLPIDSFPQMSKPKFSSLSQFPTNRNLQLRGIEKNYLSSTFLDFYYPQEFDPKMEFPYLESDQSVIDAVYGLYTDDGIQKLQNSVDFYKVGSNSDIRDQNLMGGGQSNENKDQEDPNEPLKGQDDNGPINQISRHKFEDQEVKLIIPSGLHYISSVDVNTPCLLNFEGIKYRCRIRNTSRKFPGFRFSSYRQISFFGEILTSIEQFKYLVDSYYYYSGDAEEQDVKEFFSQVMPNSTYGIPKSSLNIQFKQNLSQKQREIIGNGLRNYFKSDFTQLFDVNTIIEQVQETLFFIDLFSLVIASISIILSFFLILVSFVANIKENSWEFGVLRAIGLSKVQITRVYMIESCSLVLASGTIGTIIGLVVAVTLTLQVLMFTELPFRFVFPYEMFFTTFFFGLFIAAAASYTALSEFKDKAISSIVKGLI</sequence>
<gene>
    <name evidence="9" type="ORF">TTHERM_00197780</name>
</gene>
<evidence type="ECO:0000313" key="9">
    <source>
        <dbReference type="EMBL" id="EAR86714.2"/>
    </source>
</evidence>
<keyword evidence="3 7" id="KW-0812">Transmembrane</keyword>
<accession>Q22NS1</accession>
<evidence type="ECO:0000259" key="8">
    <source>
        <dbReference type="Pfam" id="PF02687"/>
    </source>
</evidence>
<feature type="transmembrane region" description="Helical" evidence="7">
    <location>
        <begin position="1224"/>
        <end position="1244"/>
    </location>
</feature>
<feature type="transmembrane region" description="Helical" evidence="7">
    <location>
        <begin position="516"/>
        <end position="537"/>
    </location>
</feature>
<evidence type="ECO:0000256" key="7">
    <source>
        <dbReference type="SAM" id="Phobius"/>
    </source>
</evidence>
<dbReference type="Proteomes" id="UP000009168">
    <property type="component" value="Unassembled WGS sequence"/>
</dbReference>
<dbReference type="KEGG" id="tet:TTHERM_00197780"/>
<feature type="domain" description="ABC3 transporter permease C-terminal" evidence="8">
    <location>
        <begin position="521"/>
        <end position="637"/>
    </location>
</feature>
<protein>
    <submittedName>
        <fullName evidence="9">Permease family protein</fullName>
    </submittedName>
</protein>
<feature type="transmembrane region" description="Helical" evidence="7">
    <location>
        <begin position="761"/>
        <end position="780"/>
    </location>
</feature>
<feature type="region of interest" description="Disordered" evidence="6">
    <location>
        <begin position="932"/>
        <end position="965"/>
    </location>
</feature>
<dbReference type="RefSeq" id="XP_001006959.2">
    <property type="nucleotide sequence ID" value="XM_001006959.2"/>
</dbReference>
<dbReference type="AlphaFoldDB" id="Q22NS1"/>
<name>Q22NS1_TETTS</name>
<keyword evidence="4 7" id="KW-1133">Transmembrane helix</keyword>
<feature type="transmembrane region" description="Helical" evidence="7">
    <location>
        <begin position="606"/>
        <end position="630"/>
    </location>
</feature>
<keyword evidence="2" id="KW-1003">Cell membrane</keyword>
<keyword evidence="5 7" id="KW-0472">Membrane</keyword>
<evidence type="ECO:0000256" key="6">
    <source>
        <dbReference type="SAM" id="MobiDB-lite"/>
    </source>
</evidence>
<dbReference type="eggNOG" id="ENOG502QPZ9">
    <property type="taxonomic scope" value="Eukaryota"/>
</dbReference>
<dbReference type="InParanoid" id="Q22NS1"/>